<keyword evidence="8 12" id="KW-0067">ATP-binding</keyword>
<dbReference type="EMBL" id="VAHF01000006">
    <property type="protein sequence ID" value="TXG59360.1"/>
    <property type="molecule type" value="Genomic_DNA"/>
</dbReference>
<feature type="binding site" evidence="12">
    <location>
        <position position="538"/>
    </location>
    <ligand>
        <name>ATP</name>
        <dbReference type="ChEBI" id="CHEBI:30616"/>
    </ligand>
</feature>
<dbReference type="InterPro" id="IPR001245">
    <property type="entry name" value="Ser-Thr/Tyr_kinase_cat_dom"/>
</dbReference>
<keyword evidence="3" id="KW-0808">Transferase</keyword>
<dbReference type="CDD" id="cd14066">
    <property type="entry name" value="STKc_IRAK"/>
    <property type="match status" value="1"/>
</dbReference>
<evidence type="ECO:0000256" key="10">
    <source>
        <dbReference type="ARBA" id="ARBA00023136"/>
    </source>
</evidence>
<proteinExistence type="predicted"/>
<evidence type="ECO:0000256" key="8">
    <source>
        <dbReference type="ARBA" id="ARBA00022840"/>
    </source>
</evidence>
<dbReference type="PROSITE" id="PS00107">
    <property type="entry name" value="PROTEIN_KINASE_ATP"/>
    <property type="match status" value="2"/>
</dbReference>
<evidence type="ECO:0000256" key="4">
    <source>
        <dbReference type="ARBA" id="ARBA00022692"/>
    </source>
</evidence>
<reference evidence="17" key="1">
    <citation type="journal article" date="2019" name="Gigascience">
        <title>De novo genome assembly of the endangered Acer yangbiense, a plant species with extremely small populations endemic to Yunnan Province, China.</title>
        <authorList>
            <person name="Yang J."/>
            <person name="Wariss H.M."/>
            <person name="Tao L."/>
            <person name="Zhang R."/>
            <person name="Yun Q."/>
            <person name="Hollingsworth P."/>
            <person name="Dao Z."/>
            <person name="Luo G."/>
            <person name="Guo H."/>
            <person name="Ma Y."/>
            <person name="Sun W."/>
        </authorList>
    </citation>
    <scope>NUCLEOTIDE SEQUENCE [LARGE SCALE GENOMIC DNA]</scope>
    <source>
        <strain evidence="17">cv. Malutang</strain>
    </source>
</reference>
<dbReference type="Pfam" id="PF07714">
    <property type="entry name" value="PK_Tyr_Ser-Thr"/>
    <property type="match status" value="2"/>
</dbReference>
<evidence type="ECO:0000313" key="17">
    <source>
        <dbReference type="Proteomes" id="UP000323000"/>
    </source>
</evidence>
<evidence type="ECO:0000256" key="7">
    <source>
        <dbReference type="ARBA" id="ARBA00022777"/>
    </source>
</evidence>
<dbReference type="InterPro" id="IPR024788">
    <property type="entry name" value="Malectin-like_Carb-bd_dom"/>
</dbReference>
<keyword evidence="9 13" id="KW-1133">Transmembrane helix</keyword>
<keyword evidence="4 13" id="KW-0812">Transmembrane</keyword>
<dbReference type="Gene3D" id="1.10.510.10">
    <property type="entry name" value="Transferase(Phosphotransferase) domain 1"/>
    <property type="match status" value="2"/>
</dbReference>
<dbReference type="PANTHER" id="PTHR45631">
    <property type="entry name" value="OS07G0107800 PROTEIN-RELATED"/>
    <property type="match status" value="1"/>
</dbReference>
<feature type="domain" description="Protein kinase" evidence="15">
    <location>
        <begin position="510"/>
        <end position="772"/>
    </location>
</feature>
<evidence type="ECO:0000256" key="12">
    <source>
        <dbReference type="PROSITE-ProRule" id="PRU10141"/>
    </source>
</evidence>
<dbReference type="InterPro" id="IPR011009">
    <property type="entry name" value="Kinase-like_dom_sf"/>
</dbReference>
<evidence type="ECO:0000256" key="5">
    <source>
        <dbReference type="ARBA" id="ARBA00022729"/>
    </source>
</evidence>
<dbReference type="GO" id="GO:0005524">
    <property type="term" value="F:ATP binding"/>
    <property type="evidence" value="ECO:0007669"/>
    <property type="project" value="UniProtKB-UniRule"/>
</dbReference>
<protein>
    <recommendedName>
        <fullName evidence="15">Protein kinase domain-containing protein</fullName>
    </recommendedName>
</protein>
<dbReference type="InterPro" id="IPR008271">
    <property type="entry name" value="Ser/Thr_kinase_AS"/>
</dbReference>
<dbReference type="SUPFAM" id="SSF56112">
    <property type="entry name" value="Protein kinase-like (PK-like)"/>
    <property type="match status" value="2"/>
</dbReference>
<dbReference type="FunFam" id="3.30.200.20:FF:000039">
    <property type="entry name" value="receptor-like protein kinase FERONIA"/>
    <property type="match status" value="2"/>
</dbReference>
<feature type="transmembrane region" description="Helical" evidence="13">
    <location>
        <begin position="433"/>
        <end position="455"/>
    </location>
</feature>
<keyword evidence="17" id="KW-1185">Reference proteome</keyword>
<name>A0A5C7HQR8_9ROSI</name>
<dbReference type="Proteomes" id="UP000323000">
    <property type="component" value="Chromosome 6"/>
</dbReference>
<keyword evidence="2" id="KW-0723">Serine/threonine-protein kinase</keyword>
<dbReference type="FunFam" id="2.60.120.430:FF:000013">
    <property type="entry name" value="Putative receptor-like protein kinase"/>
    <property type="match status" value="1"/>
</dbReference>
<evidence type="ECO:0000256" key="2">
    <source>
        <dbReference type="ARBA" id="ARBA00022527"/>
    </source>
</evidence>
<dbReference type="FunFam" id="2.60.120.430:FF:000005">
    <property type="entry name" value="Putative receptor-like protein kinase"/>
    <property type="match status" value="1"/>
</dbReference>
<feature type="transmembrane region" description="Helical" evidence="13">
    <location>
        <begin position="834"/>
        <end position="856"/>
    </location>
</feature>
<sequence>MIPSISMEKLHFFFINMFFLVFLLQSTFLTADTPPNNYLFINCGSKSTVNVDDRSFVGDVIINSGHSFAVGKSEPIQEHPNSSSSTDTAPLYQTARVFKQRSSYEFDVTEKGTYMVRLHFYVFTSKKIDLGDAQFSVSASKISLLSNFRILKNTSTLPVIKEFLLTVKVEKFRINFIPAQEKSFAFVNAIEVLLTHQNYGLASSDDPPPQVTSKGSNGTYHNLLSWVLQTIHRINIGGSFLDASNEATVLRRNWISDNKNLLHGSSVKPCNPPGTGFSLRFEDEEDALYYAPKLVYFTCRELDLNNGQGSNVSSWRFAVNKNARHLVRVHFCDFLTEASNVNNFSFFIYNSFNQTINPNNKNIIPSGVPFYYDFVVDSDDSGFLNISISPQDLGDSMSKIAYLNGLEIMEFLKEPGMELGSLPVQGTQNKKRLLIFIGSIGGVALVFTSIMGFFWGRKCWKAKQVEKIIVSQAMPSYEDGRTVHASTAFNINQLKLKIPFSEILEATQNFNNKFLIGEGGFGKVYEGILKSGVKVAVKRSDSKHGQGLPEFQTEVLLLSRIRHRNLVSLLGYCNEGSEMILVYEFMVKGALRDHLYSLNEFDNSEKSFTHVKLSWSSDGGITHRDVKSTNILLDENYVAKVADFGLSRSSPLEGDSFSMGIKGSFGYLDPEYFKTLQFTDKSDVYSFGVVLLKVLCARPAIATTTRMEEINLADWGLFWLNKWQIEEIVDPFLLGKINPNSLRKFGEIVEKCLKQNGDDRPTMHDVYWDLIYALQLQQTPVQANPFDDSTKDTSIELEFLPAWYLHSNNFPADQEEHFIAFVDKFQPRKIMKSILLPLVFLFQFSSILLISSAYTLPDKYFINCGSDTDINSVDRVFTGDLNSSSVSFTKQGSSQVLDRNQVAGQASTTIYQTARVFRQPSLYEFQITNTSTTYLVRLHFFAFPSTTNLSKAVFNVSTSEFSLLCNFTFRNSTNAPTTKEFLFNITSGKFNIYFVPHVSSFAFVNAIEVFPALGSFIPDTALHITSSGSNGNYYKEIVSKVLYTIHRINVGGLTLTEENDTLWRNWVPDDSYLYNSKTAKNGTSYAGKLNYMGRVNEYTAPDFVYRTSKQMNIVDGSQSNNFNITWNFRVSKNTSHFIRVHFCDTVSPSLNVLTFNLFIAGKFRKEIKTYDEADQLILSAAPFYFDFVVDSDDSGILNISVGPNAKSDLENTAFLNGLEIMEIMEKSVSEAPVINNGTKKGLVLVLVVSVLGGLVFIGVLAVFIFFGRKKYRKTNPGEPLDSWSALPVFGGGSTHSRVTEKSVNGSNSLNLGLKVPFGEIQLATKNFDSKLVIGKGGFGTVYKGIFRNGVKVAVKRSQPGSGQGLSEFQTEIKVLSKIHNRHLVSLIGYCDERSEMILVYEFMEKGTLKDHLYDSKFPCLSWKQRLEICVGAARGLQYLHKGSDVGIIHRDVKPTKILLDENLVAKVADFGLSRSGPPDHDQTHVSTAVKGTFGYLDPEYFKTQHLTEKSDVYSFGVVLLEVLCARPAIDPSLPRDQVNLADWGKLCKNKGCLEDIVDPLIRDQINPNSLKKFAETFEKCLQEDSSDRPTMGDVLWDLEYALQLQQSPTKREPHEDSTTDASDVLTLPNVRRVPSLSESIVVEDSVLNSDSLNISESEVFSQLRIANAR</sequence>
<feature type="signal peptide" evidence="14">
    <location>
        <begin position="1"/>
        <end position="31"/>
    </location>
</feature>
<dbReference type="FunFam" id="1.10.510.10:FF:000252">
    <property type="entry name" value="Receptor-like protein kinase FERONIA"/>
    <property type="match status" value="1"/>
</dbReference>
<dbReference type="GO" id="GO:0016020">
    <property type="term" value="C:membrane"/>
    <property type="evidence" value="ECO:0007669"/>
    <property type="project" value="UniProtKB-SubCell"/>
</dbReference>
<evidence type="ECO:0000256" key="6">
    <source>
        <dbReference type="ARBA" id="ARBA00022741"/>
    </source>
</evidence>
<evidence type="ECO:0000256" key="14">
    <source>
        <dbReference type="SAM" id="SignalP"/>
    </source>
</evidence>
<evidence type="ECO:0000313" key="16">
    <source>
        <dbReference type="EMBL" id="TXG59360.1"/>
    </source>
</evidence>
<comment type="caution">
    <text evidence="16">The sequence shown here is derived from an EMBL/GenBank/DDBJ whole genome shotgun (WGS) entry which is preliminary data.</text>
</comment>
<feature type="domain" description="Protein kinase" evidence="15">
    <location>
        <begin position="1327"/>
        <end position="1601"/>
    </location>
</feature>
<dbReference type="GO" id="GO:0004674">
    <property type="term" value="F:protein serine/threonine kinase activity"/>
    <property type="evidence" value="ECO:0007669"/>
    <property type="project" value="UniProtKB-KW"/>
</dbReference>
<evidence type="ECO:0000256" key="3">
    <source>
        <dbReference type="ARBA" id="ARBA00022679"/>
    </source>
</evidence>
<dbReference type="PROSITE" id="PS00108">
    <property type="entry name" value="PROTEIN_KINASE_ST"/>
    <property type="match status" value="1"/>
</dbReference>
<keyword evidence="10 13" id="KW-0472">Membrane</keyword>
<feature type="transmembrane region" description="Helical" evidence="13">
    <location>
        <begin position="1242"/>
        <end position="1266"/>
    </location>
</feature>
<dbReference type="OrthoDB" id="1928639at2759"/>
<gene>
    <name evidence="16" type="ORF">EZV62_013933</name>
</gene>
<evidence type="ECO:0000256" key="1">
    <source>
        <dbReference type="ARBA" id="ARBA00004479"/>
    </source>
</evidence>
<evidence type="ECO:0000256" key="13">
    <source>
        <dbReference type="SAM" id="Phobius"/>
    </source>
</evidence>
<evidence type="ECO:0000256" key="9">
    <source>
        <dbReference type="ARBA" id="ARBA00022989"/>
    </source>
</evidence>
<accession>A0A5C7HQR8</accession>
<dbReference type="InterPro" id="IPR000719">
    <property type="entry name" value="Prot_kinase_dom"/>
</dbReference>
<organism evidence="16 17">
    <name type="scientific">Acer yangbiense</name>
    <dbReference type="NCBI Taxonomy" id="1000413"/>
    <lineage>
        <taxon>Eukaryota</taxon>
        <taxon>Viridiplantae</taxon>
        <taxon>Streptophyta</taxon>
        <taxon>Embryophyta</taxon>
        <taxon>Tracheophyta</taxon>
        <taxon>Spermatophyta</taxon>
        <taxon>Magnoliopsida</taxon>
        <taxon>eudicotyledons</taxon>
        <taxon>Gunneridae</taxon>
        <taxon>Pentapetalae</taxon>
        <taxon>rosids</taxon>
        <taxon>malvids</taxon>
        <taxon>Sapindales</taxon>
        <taxon>Sapindaceae</taxon>
        <taxon>Hippocastanoideae</taxon>
        <taxon>Acereae</taxon>
        <taxon>Acer</taxon>
    </lineage>
</organism>
<dbReference type="Pfam" id="PF12819">
    <property type="entry name" value="Malectin_like"/>
    <property type="match status" value="2"/>
</dbReference>
<feature type="binding site" evidence="12">
    <location>
        <position position="1355"/>
    </location>
    <ligand>
        <name>ATP</name>
        <dbReference type="ChEBI" id="CHEBI:30616"/>
    </ligand>
</feature>
<dbReference type="SMART" id="SM00220">
    <property type="entry name" value="S_TKc"/>
    <property type="match status" value="2"/>
</dbReference>
<keyword evidence="5 14" id="KW-0732">Signal</keyword>
<dbReference type="Gene3D" id="2.60.120.430">
    <property type="entry name" value="Galactose-binding lectin"/>
    <property type="match status" value="4"/>
</dbReference>
<evidence type="ECO:0000256" key="11">
    <source>
        <dbReference type="ARBA" id="ARBA00023180"/>
    </source>
</evidence>
<keyword evidence="7" id="KW-0418">Kinase</keyword>
<comment type="subcellular location">
    <subcellularLocation>
        <location evidence="1">Membrane</location>
        <topology evidence="1">Single-pass type I membrane protein</topology>
    </subcellularLocation>
</comment>
<dbReference type="PROSITE" id="PS50011">
    <property type="entry name" value="PROTEIN_KINASE_DOM"/>
    <property type="match status" value="2"/>
</dbReference>
<feature type="chain" id="PRO_5022832470" description="Protein kinase domain-containing protein" evidence="14">
    <location>
        <begin position="32"/>
        <end position="1669"/>
    </location>
</feature>
<dbReference type="InterPro" id="IPR017441">
    <property type="entry name" value="Protein_kinase_ATP_BS"/>
</dbReference>
<keyword evidence="11" id="KW-0325">Glycoprotein</keyword>
<dbReference type="Gene3D" id="3.30.200.20">
    <property type="entry name" value="Phosphorylase Kinase, domain 1"/>
    <property type="match status" value="2"/>
</dbReference>
<evidence type="ECO:0000259" key="15">
    <source>
        <dbReference type="PROSITE" id="PS50011"/>
    </source>
</evidence>
<keyword evidence="6 12" id="KW-0547">Nucleotide-binding</keyword>